<dbReference type="Proteomes" id="UP000324020">
    <property type="component" value="Unassembled WGS sequence"/>
</dbReference>
<organism evidence="12 13">
    <name type="scientific">Halorubrum xinjiangense</name>
    <dbReference type="NCBI Taxonomy" id="261291"/>
    <lineage>
        <taxon>Archaea</taxon>
        <taxon>Methanobacteriati</taxon>
        <taxon>Methanobacteriota</taxon>
        <taxon>Stenosarchaea group</taxon>
        <taxon>Halobacteria</taxon>
        <taxon>Halobacteriales</taxon>
        <taxon>Haloferacaceae</taxon>
        <taxon>Halorubrum</taxon>
    </lineage>
</organism>
<dbReference type="InterPro" id="IPR031621">
    <property type="entry name" value="HisKA_7TM"/>
</dbReference>
<dbReference type="Pfam" id="PF16927">
    <property type="entry name" value="HisKA_7TM"/>
    <property type="match status" value="1"/>
</dbReference>
<keyword evidence="10" id="KW-0812">Transmembrane</keyword>
<evidence type="ECO:0000256" key="7">
    <source>
        <dbReference type="ARBA" id="ARBA00023012"/>
    </source>
</evidence>
<dbReference type="SMART" id="SM00388">
    <property type="entry name" value="HisKA"/>
    <property type="match status" value="1"/>
</dbReference>
<evidence type="ECO:0000256" key="6">
    <source>
        <dbReference type="ARBA" id="ARBA00022840"/>
    </source>
</evidence>
<keyword evidence="7" id="KW-0902">Two-component regulatory system</keyword>
<dbReference type="InterPro" id="IPR003661">
    <property type="entry name" value="HisK_dim/P_dom"/>
</dbReference>
<feature type="transmembrane region" description="Helical" evidence="10">
    <location>
        <begin position="37"/>
        <end position="58"/>
    </location>
</feature>
<dbReference type="GO" id="GO:0005524">
    <property type="term" value="F:ATP binding"/>
    <property type="evidence" value="ECO:0007669"/>
    <property type="project" value="UniProtKB-KW"/>
</dbReference>
<evidence type="ECO:0000256" key="8">
    <source>
        <dbReference type="SAM" id="Coils"/>
    </source>
</evidence>
<dbReference type="GO" id="GO:0000155">
    <property type="term" value="F:phosphorelay sensor kinase activity"/>
    <property type="evidence" value="ECO:0007669"/>
    <property type="project" value="InterPro"/>
</dbReference>
<comment type="catalytic activity">
    <reaction evidence="1">
        <text>ATP + protein L-histidine = ADP + protein N-phospho-L-histidine.</text>
        <dbReference type="EC" id="2.7.13.3"/>
    </reaction>
</comment>
<dbReference type="PANTHER" id="PTHR42878">
    <property type="entry name" value="TWO-COMPONENT HISTIDINE KINASE"/>
    <property type="match status" value="1"/>
</dbReference>
<dbReference type="GO" id="GO:0000156">
    <property type="term" value="F:phosphorelay response regulator activity"/>
    <property type="evidence" value="ECO:0007669"/>
    <property type="project" value="TreeGrafter"/>
</dbReference>
<evidence type="ECO:0000256" key="3">
    <source>
        <dbReference type="ARBA" id="ARBA00022679"/>
    </source>
</evidence>
<feature type="transmembrane region" description="Helical" evidence="10">
    <location>
        <begin position="142"/>
        <end position="162"/>
    </location>
</feature>
<feature type="coiled-coil region" evidence="8">
    <location>
        <begin position="324"/>
        <end position="351"/>
    </location>
</feature>
<keyword evidence="10" id="KW-1133">Transmembrane helix</keyword>
<reference evidence="12 13" key="1">
    <citation type="submission" date="2016-10" db="EMBL/GenBank/DDBJ databases">
        <authorList>
            <person name="Varghese N."/>
            <person name="Submissions S."/>
        </authorList>
    </citation>
    <scope>NUCLEOTIDE SEQUENCE [LARGE SCALE GENOMIC DNA]</scope>
    <source>
        <strain evidence="12 13">CGMCC 1.3527</strain>
    </source>
</reference>
<feature type="transmembrane region" description="Helical" evidence="10">
    <location>
        <begin position="64"/>
        <end position="85"/>
    </location>
</feature>
<keyword evidence="4" id="KW-0547">Nucleotide-binding</keyword>
<evidence type="ECO:0000313" key="13">
    <source>
        <dbReference type="Proteomes" id="UP000324020"/>
    </source>
</evidence>
<dbReference type="Gene3D" id="1.10.287.130">
    <property type="match status" value="1"/>
</dbReference>
<dbReference type="CDD" id="cd00082">
    <property type="entry name" value="HisKA"/>
    <property type="match status" value="1"/>
</dbReference>
<gene>
    <name evidence="12" type="ORF">SAMN04488067_101467</name>
</gene>
<dbReference type="RefSeq" id="WP_149797442.1">
    <property type="nucleotide sequence ID" value="NZ_FNBO01000001.1"/>
</dbReference>
<dbReference type="GO" id="GO:0007234">
    <property type="term" value="P:osmosensory signaling via phosphorelay pathway"/>
    <property type="evidence" value="ECO:0007669"/>
    <property type="project" value="TreeGrafter"/>
</dbReference>
<dbReference type="OrthoDB" id="8127at2157"/>
<evidence type="ECO:0000256" key="9">
    <source>
        <dbReference type="SAM" id="MobiDB-lite"/>
    </source>
</evidence>
<feature type="transmembrane region" description="Helical" evidence="10">
    <location>
        <begin position="97"/>
        <end position="115"/>
    </location>
</feature>
<feature type="transmembrane region" description="Helical" evidence="10">
    <location>
        <begin position="174"/>
        <end position="196"/>
    </location>
</feature>
<dbReference type="InterPro" id="IPR050351">
    <property type="entry name" value="BphY/WalK/GraS-like"/>
</dbReference>
<sequence length="557" mass="59904">MVVAWWLVGLFALSGAACFAAAFRGSRLRNGDARRGLRSLLVLVGVWAFLQAGVLLAGEEPTAVALYTLALTVGFATPFAWLYFASAYAGRDYHRRTRYRLAAVALYVAVVGLKLTNRVHGRYFDATLRTEPARRLVVEEGALYWGSLALAYVLSAAGFYLLYRLFHRSDRFSWALVGLFAATGAAVVPNVVASVAPSALPQLSYEPLGVAVFAVGVVYLVEDTFLAVEETATRSFVERTAGAVLILDTDGRLRDHNERAAELFPAVADGEEQIGNISPAIADEYRKERPALVDVGDAAEERRTYCVTSEPLAVGGAEFGWALLVQNVTAIERQREQLERYEEQLGDMAGAIAHELRNSVAIADGHLAEAADRLDDGDGDAAAESVAVARSRVGRIGDVVEDLHTLARYARDDGERSFVDFETVATGAATATDADLDVAVEGEGRILAAPTRLKQLFKNAFEFAAFNGATAVTVTLTGDGFAVAGDGRFTWNDGGSLLFEYESAEPSAEAGMSLPNVRALARVEGWTVEPDPTRTNGVGYRVTGARVDRSAGDREDE</sequence>
<feature type="domain" description="Signal transduction histidine kinase dimerisation/phosphoacceptor" evidence="11">
    <location>
        <begin position="344"/>
        <end position="412"/>
    </location>
</feature>
<accession>A0A1G7HPI3</accession>
<dbReference type="GO" id="GO:0030295">
    <property type="term" value="F:protein kinase activator activity"/>
    <property type="evidence" value="ECO:0007669"/>
    <property type="project" value="TreeGrafter"/>
</dbReference>
<protein>
    <recommendedName>
        <fullName evidence="2">histidine kinase</fullName>
        <ecNumber evidence="2">2.7.13.3</ecNumber>
    </recommendedName>
</protein>
<evidence type="ECO:0000256" key="10">
    <source>
        <dbReference type="SAM" id="Phobius"/>
    </source>
</evidence>
<keyword evidence="8" id="KW-0175">Coiled coil</keyword>
<feature type="region of interest" description="Disordered" evidence="9">
    <location>
        <begin position="531"/>
        <end position="557"/>
    </location>
</feature>
<keyword evidence="3" id="KW-0808">Transferase</keyword>
<dbReference type="InterPro" id="IPR036097">
    <property type="entry name" value="HisK_dim/P_sf"/>
</dbReference>
<dbReference type="EC" id="2.7.13.3" evidence="2"/>
<keyword evidence="5 12" id="KW-0418">Kinase</keyword>
<evidence type="ECO:0000256" key="5">
    <source>
        <dbReference type="ARBA" id="ARBA00022777"/>
    </source>
</evidence>
<evidence type="ECO:0000256" key="2">
    <source>
        <dbReference type="ARBA" id="ARBA00012438"/>
    </source>
</evidence>
<evidence type="ECO:0000259" key="11">
    <source>
        <dbReference type="SMART" id="SM00388"/>
    </source>
</evidence>
<dbReference type="SUPFAM" id="SSF47384">
    <property type="entry name" value="Homodimeric domain of signal transducing histidine kinase"/>
    <property type="match status" value="1"/>
</dbReference>
<dbReference type="PANTHER" id="PTHR42878:SF7">
    <property type="entry name" value="SENSOR HISTIDINE KINASE GLRK"/>
    <property type="match status" value="1"/>
</dbReference>
<feature type="compositionally biased region" description="Basic and acidic residues" evidence="9">
    <location>
        <begin position="546"/>
        <end position="557"/>
    </location>
</feature>
<evidence type="ECO:0000256" key="1">
    <source>
        <dbReference type="ARBA" id="ARBA00000085"/>
    </source>
</evidence>
<feature type="transmembrane region" description="Helical" evidence="10">
    <location>
        <begin position="6"/>
        <end position="25"/>
    </location>
</feature>
<dbReference type="AlphaFoldDB" id="A0A1G7HPI3"/>
<keyword evidence="10" id="KW-0472">Membrane</keyword>
<dbReference type="EMBL" id="FNBO01000001">
    <property type="protein sequence ID" value="SDF02362.1"/>
    <property type="molecule type" value="Genomic_DNA"/>
</dbReference>
<proteinExistence type="predicted"/>
<keyword evidence="6" id="KW-0067">ATP-binding</keyword>
<keyword evidence="13" id="KW-1185">Reference proteome</keyword>
<evidence type="ECO:0000313" key="12">
    <source>
        <dbReference type="EMBL" id="SDF02362.1"/>
    </source>
</evidence>
<name>A0A1G7HPI3_9EURY</name>
<evidence type="ECO:0000256" key="4">
    <source>
        <dbReference type="ARBA" id="ARBA00022741"/>
    </source>
</evidence>